<reference evidence="1 2" key="1">
    <citation type="submission" date="2016-10" db="EMBL/GenBank/DDBJ databases">
        <authorList>
            <person name="de Groot N.N."/>
        </authorList>
    </citation>
    <scope>NUCLEOTIDE SEQUENCE [LARGE SCALE GENOMIC DNA]</scope>
    <source>
        <strain evidence="1 2">KH1P1</strain>
    </source>
</reference>
<proteinExistence type="predicted"/>
<dbReference type="STRING" id="1526.SAMN02910262_00566"/>
<dbReference type="AlphaFoldDB" id="A0A1I0CIJ7"/>
<gene>
    <name evidence="1" type="ORF">SAMN04487771_100767</name>
</gene>
<keyword evidence="2" id="KW-1185">Reference proteome</keyword>
<evidence type="ECO:0000313" key="2">
    <source>
        <dbReference type="Proteomes" id="UP000199820"/>
    </source>
</evidence>
<dbReference type="OrthoDB" id="2004309at2"/>
<dbReference type="SUPFAM" id="SSF143100">
    <property type="entry name" value="TTHA1013/TTHA0281-like"/>
    <property type="match status" value="1"/>
</dbReference>
<dbReference type="InterPro" id="IPR035069">
    <property type="entry name" value="TTHA1013/TTHA0281-like"/>
</dbReference>
<dbReference type="EMBL" id="FOIL01000007">
    <property type="protein sequence ID" value="SET19441.1"/>
    <property type="molecule type" value="Genomic_DNA"/>
</dbReference>
<protein>
    <submittedName>
        <fullName evidence="1">Uncharacterized protein</fullName>
    </submittedName>
</protein>
<name>A0A1I0CIJ7_9FIRM</name>
<sequence>MNSDNTHELEYNGYKGSVIYHLKEKYYSGEVEIEGVLYSYEGDTMEELREDFEDVIDSLELFDEEGGPEEE</sequence>
<dbReference type="Proteomes" id="UP000199820">
    <property type="component" value="Unassembled WGS sequence"/>
</dbReference>
<dbReference type="RefSeq" id="WP_074648892.1">
    <property type="nucleotide sequence ID" value="NZ_FOIL01000007.1"/>
</dbReference>
<accession>A0A1I0CIJ7</accession>
<organism evidence="1 2">
    <name type="scientific">[Clostridium] aminophilum</name>
    <dbReference type="NCBI Taxonomy" id="1526"/>
    <lineage>
        <taxon>Bacteria</taxon>
        <taxon>Bacillati</taxon>
        <taxon>Bacillota</taxon>
        <taxon>Clostridia</taxon>
        <taxon>Lachnospirales</taxon>
        <taxon>Lachnospiraceae</taxon>
    </lineage>
</organism>
<evidence type="ECO:0000313" key="1">
    <source>
        <dbReference type="EMBL" id="SET19441.1"/>
    </source>
</evidence>